<dbReference type="GO" id="GO:0016020">
    <property type="term" value="C:membrane"/>
    <property type="evidence" value="ECO:0007669"/>
    <property type="project" value="UniProtKB-UniRule"/>
</dbReference>
<dbReference type="EMBL" id="MAYW01000272">
    <property type="protein sequence ID" value="ODS30159.1"/>
    <property type="molecule type" value="Genomic_DNA"/>
</dbReference>
<evidence type="ECO:0000259" key="3">
    <source>
        <dbReference type="PROSITE" id="PS51123"/>
    </source>
</evidence>
<reference evidence="4 5" key="1">
    <citation type="submission" date="2016-07" db="EMBL/GenBank/DDBJ databases">
        <title>Draft genome of Scalindua rubra, obtained from a brine-seawater interface in the Red Sea, sheds light on salt adaptation in anammox bacteria.</title>
        <authorList>
            <person name="Speth D.R."/>
            <person name="Lagkouvardos I."/>
            <person name="Wang Y."/>
            <person name="Qian P.-Y."/>
            <person name="Dutilh B.E."/>
            <person name="Jetten M.S."/>
        </authorList>
    </citation>
    <scope>NUCLEOTIDE SEQUENCE [LARGE SCALE GENOMIC DNA]</scope>
    <source>
        <strain evidence="4">BSI-1</strain>
    </source>
</reference>
<dbReference type="SUPFAM" id="SSF103088">
    <property type="entry name" value="OmpA-like"/>
    <property type="match status" value="1"/>
</dbReference>
<sequence>MSNESNTSLIDAQGKTVFQNTINPVRKPLKKKKIDSEAPKMDMLAFASVMTIMLAFFIMLSSYAGKPEKDSAEEAIMSLKEALENFGISRIIFGSSDSISNLDFELSKIGGPHNTERPWVKENVYSNTIDKEVEIDYIRKRYQIVFPTEVVFVKGFEISPTSKLYLNNLIKVIKNRECKITVGGYTSEDFIPTDDYPTSWQLSAEYANAVTTYFNDVGNIDYKRLTAIGYGKYRPLLGEESSFNTKANNRISIIISDK</sequence>
<keyword evidence="2" id="KW-1133">Transmembrane helix</keyword>
<evidence type="ECO:0000256" key="2">
    <source>
        <dbReference type="SAM" id="Phobius"/>
    </source>
</evidence>
<feature type="transmembrane region" description="Helical" evidence="2">
    <location>
        <begin position="43"/>
        <end position="64"/>
    </location>
</feature>
<dbReference type="Proteomes" id="UP000094056">
    <property type="component" value="Unassembled WGS sequence"/>
</dbReference>
<protein>
    <submittedName>
        <fullName evidence="4">H+-driven flagellar motor component MotB</fullName>
    </submittedName>
</protein>
<keyword evidence="4" id="KW-0969">Cilium</keyword>
<dbReference type="AlphaFoldDB" id="A0A1E3X3K3"/>
<gene>
    <name evidence="4" type="primary">motB_2</name>
    <name evidence="4" type="ORF">SCARUB_04728</name>
</gene>
<name>A0A1E3X3K3_9BACT</name>
<feature type="domain" description="OmpA-like" evidence="3">
    <location>
        <begin position="139"/>
        <end position="258"/>
    </location>
</feature>
<dbReference type="PROSITE" id="PS51123">
    <property type="entry name" value="OMPA_2"/>
    <property type="match status" value="1"/>
</dbReference>
<keyword evidence="1 2" id="KW-0472">Membrane</keyword>
<dbReference type="Gene3D" id="3.30.1330.60">
    <property type="entry name" value="OmpA-like domain"/>
    <property type="match status" value="1"/>
</dbReference>
<comment type="caution">
    <text evidence="4">The sequence shown here is derived from an EMBL/GenBank/DDBJ whole genome shotgun (WGS) entry which is preliminary data.</text>
</comment>
<dbReference type="Pfam" id="PF00691">
    <property type="entry name" value="OmpA"/>
    <property type="match status" value="1"/>
</dbReference>
<evidence type="ECO:0000313" key="4">
    <source>
        <dbReference type="EMBL" id="ODS30159.1"/>
    </source>
</evidence>
<proteinExistence type="predicted"/>
<dbReference type="InterPro" id="IPR036737">
    <property type="entry name" value="OmpA-like_sf"/>
</dbReference>
<evidence type="ECO:0000313" key="5">
    <source>
        <dbReference type="Proteomes" id="UP000094056"/>
    </source>
</evidence>
<dbReference type="InterPro" id="IPR006665">
    <property type="entry name" value="OmpA-like"/>
</dbReference>
<organism evidence="4 5">
    <name type="scientific">Candidatus Scalindua rubra</name>
    <dbReference type="NCBI Taxonomy" id="1872076"/>
    <lineage>
        <taxon>Bacteria</taxon>
        <taxon>Pseudomonadati</taxon>
        <taxon>Planctomycetota</taxon>
        <taxon>Candidatus Brocadiia</taxon>
        <taxon>Candidatus Brocadiales</taxon>
        <taxon>Candidatus Scalinduaceae</taxon>
        <taxon>Candidatus Scalindua</taxon>
    </lineage>
</organism>
<dbReference type="PANTHER" id="PTHR30329">
    <property type="entry name" value="STATOR ELEMENT OF FLAGELLAR MOTOR COMPLEX"/>
    <property type="match status" value="1"/>
</dbReference>
<accession>A0A1E3X3K3</accession>
<evidence type="ECO:0000256" key="1">
    <source>
        <dbReference type="PROSITE-ProRule" id="PRU00473"/>
    </source>
</evidence>
<dbReference type="PANTHER" id="PTHR30329:SF21">
    <property type="entry name" value="LIPOPROTEIN YIAD-RELATED"/>
    <property type="match status" value="1"/>
</dbReference>
<keyword evidence="4" id="KW-0282">Flagellum</keyword>
<dbReference type="InterPro" id="IPR050330">
    <property type="entry name" value="Bact_OuterMem_StrucFunc"/>
</dbReference>
<keyword evidence="2" id="KW-0812">Transmembrane</keyword>
<keyword evidence="4" id="KW-0966">Cell projection</keyword>